<dbReference type="Proteomes" id="UP000666240">
    <property type="component" value="Unassembled WGS sequence"/>
</dbReference>
<gene>
    <name evidence="2" type="ORF">J5Y06_02570</name>
</gene>
<comment type="caution">
    <text evidence="2">The sequence shown here is derived from an EMBL/GenBank/DDBJ whole genome shotgun (WGS) entry which is preliminary data.</text>
</comment>
<keyword evidence="3" id="KW-1185">Reference proteome</keyword>
<sequence length="51" mass="5497">MTKHKSDVEKQVENTTAGGHLGGTYYGQTKDAKDSDTNKKGDKARPNDGDT</sequence>
<dbReference type="AlphaFoldDB" id="A0A8J7QYG1"/>
<feature type="region of interest" description="Disordered" evidence="1">
    <location>
        <begin position="1"/>
        <end position="51"/>
    </location>
</feature>
<evidence type="ECO:0000313" key="3">
    <source>
        <dbReference type="Proteomes" id="UP000666240"/>
    </source>
</evidence>
<feature type="compositionally biased region" description="Basic and acidic residues" evidence="1">
    <location>
        <begin position="30"/>
        <end position="51"/>
    </location>
</feature>
<organism evidence="2 3">
    <name type="scientific">Tianweitania sediminis</name>
    <dbReference type="NCBI Taxonomy" id="1502156"/>
    <lineage>
        <taxon>Bacteria</taxon>
        <taxon>Pseudomonadati</taxon>
        <taxon>Pseudomonadota</taxon>
        <taxon>Alphaproteobacteria</taxon>
        <taxon>Hyphomicrobiales</taxon>
        <taxon>Phyllobacteriaceae</taxon>
        <taxon>Tianweitania</taxon>
    </lineage>
</organism>
<dbReference type="RefSeq" id="WP_209333536.1">
    <property type="nucleotide sequence ID" value="NZ_JAGIYY010000001.1"/>
</dbReference>
<protein>
    <submittedName>
        <fullName evidence="2">Uncharacterized protein</fullName>
    </submittedName>
</protein>
<dbReference type="EMBL" id="JAGIYY010000001">
    <property type="protein sequence ID" value="MBP0437537.1"/>
    <property type="molecule type" value="Genomic_DNA"/>
</dbReference>
<proteinExistence type="predicted"/>
<feature type="compositionally biased region" description="Basic and acidic residues" evidence="1">
    <location>
        <begin position="1"/>
        <end position="12"/>
    </location>
</feature>
<reference evidence="2" key="1">
    <citation type="submission" date="2021-03" db="EMBL/GenBank/DDBJ databases">
        <title>Genome sequencing and assembly of Tianweitania sediminis.</title>
        <authorList>
            <person name="Chhetri G."/>
        </authorList>
    </citation>
    <scope>NUCLEOTIDE SEQUENCE</scope>
    <source>
        <strain evidence="2">Z8</strain>
    </source>
</reference>
<evidence type="ECO:0000256" key="1">
    <source>
        <dbReference type="SAM" id="MobiDB-lite"/>
    </source>
</evidence>
<name>A0A8J7QYG1_9HYPH</name>
<accession>A0A8J7QYG1</accession>
<evidence type="ECO:0000313" key="2">
    <source>
        <dbReference type="EMBL" id="MBP0437537.1"/>
    </source>
</evidence>